<dbReference type="AlphaFoldDB" id="A0A0C3K6P0"/>
<feature type="region of interest" description="Disordered" evidence="3">
    <location>
        <begin position="1"/>
        <end position="37"/>
    </location>
</feature>
<dbReference type="InterPro" id="IPR024337">
    <property type="entry name" value="tRNA_splic_suSen54"/>
</dbReference>
<reference evidence="5 6" key="1">
    <citation type="submission" date="2014-04" db="EMBL/GenBank/DDBJ databases">
        <authorList>
            <consortium name="DOE Joint Genome Institute"/>
            <person name="Kuo A."/>
            <person name="Kohler A."/>
            <person name="Costa M.D."/>
            <person name="Nagy L.G."/>
            <person name="Floudas D."/>
            <person name="Copeland A."/>
            <person name="Barry K.W."/>
            <person name="Cichocki N."/>
            <person name="Veneault-Fourrey C."/>
            <person name="LaButti K."/>
            <person name="Lindquist E.A."/>
            <person name="Lipzen A."/>
            <person name="Lundell T."/>
            <person name="Morin E."/>
            <person name="Murat C."/>
            <person name="Sun H."/>
            <person name="Tunlid A."/>
            <person name="Henrissat B."/>
            <person name="Grigoriev I.V."/>
            <person name="Hibbett D.S."/>
            <person name="Martin F."/>
            <person name="Nordberg H.P."/>
            <person name="Cantor M.N."/>
            <person name="Hua S.X."/>
        </authorList>
    </citation>
    <scope>NUCLEOTIDE SEQUENCE [LARGE SCALE GENOMIC DNA]</scope>
    <source>
        <strain evidence="5 6">Marx 270</strain>
    </source>
</reference>
<protein>
    <recommendedName>
        <fullName evidence="4">tRNA-splicing endonuclease subunit Sen54 N-terminal domain-containing protein</fullName>
    </recommendedName>
</protein>
<evidence type="ECO:0000256" key="2">
    <source>
        <dbReference type="ARBA" id="ARBA00022694"/>
    </source>
</evidence>
<dbReference type="HOGENOM" id="CLU_028449_0_0_1"/>
<evidence type="ECO:0000256" key="1">
    <source>
        <dbReference type="ARBA" id="ARBA00005736"/>
    </source>
</evidence>
<dbReference type="EMBL" id="KN831967">
    <property type="protein sequence ID" value="KIO05257.1"/>
    <property type="molecule type" value="Genomic_DNA"/>
</dbReference>
<keyword evidence="2" id="KW-0819">tRNA processing</keyword>
<comment type="similarity">
    <text evidence="1">Belongs to the SEN54 family.</text>
</comment>
<dbReference type="Pfam" id="PF12928">
    <property type="entry name" value="tRNA_int_end_N2"/>
    <property type="match status" value="1"/>
</dbReference>
<evidence type="ECO:0000256" key="3">
    <source>
        <dbReference type="SAM" id="MobiDB-lite"/>
    </source>
</evidence>
<gene>
    <name evidence="5" type="ORF">M404DRAFT_15329</name>
</gene>
<dbReference type="PANTHER" id="PTHR21027">
    <property type="entry name" value="TRNA-SPLICING ENDONUCLEASE SUBUNIT SEN54"/>
    <property type="match status" value="1"/>
</dbReference>
<keyword evidence="6" id="KW-1185">Reference proteome</keyword>
<organism evidence="5 6">
    <name type="scientific">Pisolithus tinctorius Marx 270</name>
    <dbReference type="NCBI Taxonomy" id="870435"/>
    <lineage>
        <taxon>Eukaryota</taxon>
        <taxon>Fungi</taxon>
        <taxon>Dikarya</taxon>
        <taxon>Basidiomycota</taxon>
        <taxon>Agaricomycotina</taxon>
        <taxon>Agaricomycetes</taxon>
        <taxon>Agaricomycetidae</taxon>
        <taxon>Boletales</taxon>
        <taxon>Sclerodermatineae</taxon>
        <taxon>Pisolithaceae</taxon>
        <taxon>Pisolithus</taxon>
    </lineage>
</organism>
<feature type="domain" description="tRNA-splicing endonuclease subunit Sen54 N-terminal" evidence="4">
    <location>
        <begin position="79"/>
        <end position="167"/>
    </location>
</feature>
<dbReference type="GO" id="GO:0000214">
    <property type="term" value="C:tRNA-intron endonuclease complex"/>
    <property type="evidence" value="ECO:0007669"/>
    <property type="project" value="TreeGrafter"/>
</dbReference>
<sequence>MDDILERPQSHPKLLGDHAGDEEQSSGDEDGGLDWTKLPKYASARPVIPKRGEKDFEPAHGHGSGLQLHILDRARGAMFEALRAERSISSKYVSYGIWYPSIARVHVVTSRGVHFANMGHSVSRPSGDSGDTEPELEFPKNSKAQKRLELLPEESIYLIERGALFCYKSLPDNSSHLNLSTIEETSPGAPMTVQQAYTEMIGCEDMTLERYQVYAYLKRLGFVLRRAEPPTPDFPVAPSPLHSLRPATRAPNVWQRISTSFSNLVLKVLSAVGLVFHRGPWGPLRFRGIKSSGDIFKALRFLPCGHSTPLYNCSGIDEGATAVSPPLSTALSSSPYSVFFHVYKPSTPFRKTAPPPPDFYLVIINARTTAMPNLYELMALFEGLPEMPLPPPRKRRTQTAAKEANNATVTNASPELPAPPISPPRTLIQYLLSYLRLKSHTTAVPPPDVSRNPAPPKPNPFVRLKAGKKSVVVAAVDSGNISFFRFGEGAFHDWPMI</sequence>
<dbReference type="Proteomes" id="UP000054217">
    <property type="component" value="Unassembled WGS sequence"/>
</dbReference>
<dbReference type="FunCoup" id="A0A0C3K6P0">
    <property type="interactions" value="8"/>
</dbReference>
<feature type="region of interest" description="Disordered" evidence="3">
    <location>
        <begin position="393"/>
        <end position="418"/>
    </location>
</feature>
<name>A0A0C3K6P0_PISTI</name>
<proteinExistence type="inferred from homology"/>
<evidence type="ECO:0000259" key="4">
    <source>
        <dbReference type="Pfam" id="PF12928"/>
    </source>
</evidence>
<dbReference type="GO" id="GO:0000379">
    <property type="term" value="P:tRNA-type intron splice site recognition and cleavage"/>
    <property type="evidence" value="ECO:0007669"/>
    <property type="project" value="TreeGrafter"/>
</dbReference>
<dbReference type="OrthoDB" id="408683at2759"/>
<reference evidence="6" key="2">
    <citation type="submission" date="2015-01" db="EMBL/GenBank/DDBJ databases">
        <title>Evolutionary Origins and Diversification of the Mycorrhizal Mutualists.</title>
        <authorList>
            <consortium name="DOE Joint Genome Institute"/>
            <consortium name="Mycorrhizal Genomics Consortium"/>
            <person name="Kohler A."/>
            <person name="Kuo A."/>
            <person name="Nagy L.G."/>
            <person name="Floudas D."/>
            <person name="Copeland A."/>
            <person name="Barry K.W."/>
            <person name="Cichocki N."/>
            <person name="Veneault-Fourrey C."/>
            <person name="LaButti K."/>
            <person name="Lindquist E.A."/>
            <person name="Lipzen A."/>
            <person name="Lundell T."/>
            <person name="Morin E."/>
            <person name="Murat C."/>
            <person name="Riley R."/>
            <person name="Ohm R."/>
            <person name="Sun H."/>
            <person name="Tunlid A."/>
            <person name="Henrissat B."/>
            <person name="Grigoriev I.V."/>
            <person name="Hibbett D.S."/>
            <person name="Martin F."/>
        </authorList>
    </citation>
    <scope>NUCLEOTIDE SEQUENCE [LARGE SCALE GENOMIC DNA]</scope>
    <source>
        <strain evidence="6">Marx 270</strain>
    </source>
</reference>
<dbReference type="STRING" id="870435.A0A0C3K6P0"/>
<feature type="compositionally biased region" description="Basic and acidic residues" evidence="3">
    <location>
        <begin position="1"/>
        <end position="21"/>
    </location>
</feature>
<dbReference type="PANTHER" id="PTHR21027:SF1">
    <property type="entry name" value="TRNA-SPLICING ENDONUCLEASE SUBUNIT SEN54"/>
    <property type="match status" value="1"/>
</dbReference>
<evidence type="ECO:0000313" key="5">
    <source>
        <dbReference type="EMBL" id="KIO05257.1"/>
    </source>
</evidence>
<feature type="compositionally biased region" description="Acidic residues" evidence="3">
    <location>
        <begin position="22"/>
        <end position="32"/>
    </location>
</feature>
<evidence type="ECO:0000313" key="6">
    <source>
        <dbReference type="Proteomes" id="UP000054217"/>
    </source>
</evidence>
<dbReference type="InParanoid" id="A0A0C3K6P0"/>
<dbReference type="InterPro" id="IPR024336">
    <property type="entry name" value="tRNA_splic_suSen54_N"/>
</dbReference>
<accession>A0A0C3K6P0</accession>